<reference evidence="1 2" key="1">
    <citation type="journal article" date="2018" name="Front. Plant Sci.">
        <title>Red Clover (Trifolium pratense) and Zigzag Clover (T. medium) - A Picture of Genomic Similarities and Differences.</title>
        <authorList>
            <person name="Dluhosova J."/>
            <person name="Istvanek J."/>
            <person name="Nedelnik J."/>
            <person name="Repkova J."/>
        </authorList>
    </citation>
    <scope>NUCLEOTIDE SEQUENCE [LARGE SCALE GENOMIC DNA]</scope>
    <source>
        <strain evidence="2">cv. 10/8</strain>
        <tissue evidence="1">Leaf</tissue>
    </source>
</reference>
<keyword evidence="2" id="KW-1185">Reference proteome</keyword>
<dbReference type="PROSITE" id="PS51257">
    <property type="entry name" value="PROKAR_LIPOPROTEIN"/>
    <property type="match status" value="1"/>
</dbReference>
<organism evidence="1 2">
    <name type="scientific">Trifolium medium</name>
    <dbReference type="NCBI Taxonomy" id="97028"/>
    <lineage>
        <taxon>Eukaryota</taxon>
        <taxon>Viridiplantae</taxon>
        <taxon>Streptophyta</taxon>
        <taxon>Embryophyta</taxon>
        <taxon>Tracheophyta</taxon>
        <taxon>Spermatophyta</taxon>
        <taxon>Magnoliopsida</taxon>
        <taxon>eudicotyledons</taxon>
        <taxon>Gunneridae</taxon>
        <taxon>Pentapetalae</taxon>
        <taxon>rosids</taxon>
        <taxon>fabids</taxon>
        <taxon>Fabales</taxon>
        <taxon>Fabaceae</taxon>
        <taxon>Papilionoideae</taxon>
        <taxon>50 kb inversion clade</taxon>
        <taxon>NPAAA clade</taxon>
        <taxon>Hologalegina</taxon>
        <taxon>IRL clade</taxon>
        <taxon>Trifolieae</taxon>
        <taxon>Trifolium</taxon>
    </lineage>
</organism>
<feature type="non-terminal residue" evidence="1">
    <location>
        <position position="51"/>
    </location>
</feature>
<proteinExistence type="predicted"/>
<dbReference type="Proteomes" id="UP000265520">
    <property type="component" value="Unassembled WGS sequence"/>
</dbReference>
<evidence type="ECO:0000313" key="1">
    <source>
        <dbReference type="EMBL" id="MCI08021.1"/>
    </source>
</evidence>
<sequence length="51" mass="5410">MKQHLLTDRSGLVGHISGTACGQKSLQCKGELVENSGVKKATLTVANMLKQ</sequence>
<dbReference type="AlphaFoldDB" id="A0A392P7E3"/>
<comment type="caution">
    <text evidence="1">The sequence shown here is derived from an EMBL/GenBank/DDBJ whole genome shotgun (WGS) entry which is preliminary data.</text>
</comment>
<evidence type="ECO:0000313" key="2">
    <source>
        <dbReference type="Proteomes" id="UP000265520"/>
    </source>
</evidence>
<protein>
    <submittedName>
        <fullName evidence="1">Uncharacterized protein</fullName>
    </submittedName>
</protein>
<accession>A0A392P7E3</accession>
<dbReference type="EMBL" id="LXQA010067491">
    <property type="protein sequence ID" value="MCI08021.1"/>
    <property type="molecule type" value="Genomic_DNA"/>
</dbReference>
<name>A0A392P7E3_9FABA</name>